<reference evidence="2 3" key="1">
    <citation type="submission" date="2022-01" db="EMBL/GenBank/DDBJ databases">
        <authorList>
            <person name="Won M."/>
            <person name="Kim S.-J."/>
            <person name="Kwon S.-W."/>
        </authorList>
    </citation>
    <scope>NUCLEOTIDE SEQUENCE [LARGE SCALE GENOMIC DNA]</scope>
    <source>
        <strain evidence="2 3">KCTC 23505</strain>
    </source>
</reference>
<dbReference type="EMBL" id="JAKGBZ010000020">
    <property type="protein sequence ID" value="MCF3947280.1"/>
    <property type="molecule type" value="Genomic_DNA"/>
</dbReference>
<name>A0ABS9DX29_9PROT</name>
<proteinExistence type="predicted"/>
<evidence type="ECO:0000313" key="2">
    <source>
        <dbReference type="EMBL" id="MCF3947280.1"/>
    </source>
</evidence>
<feature type="domain" description="Dienelactone hydrolase" evidence="1">
    <location>
        <begin position="23"/>
        <end position="235"/>
    </location>
</feature>
<dbReference type="InterPro" id="IPR051049">
    <property type="entry name" value="Dienelactone_hydrolase-like"/>
</dbReference>
<keyword evidence="3" id="KW-1185">Reference proteome</keyword>
<gene>
    <name evidence="2" type="ORF">L2A60_11400</name>
</gene>
<dbReference type="Gene3D" id="3.40.50.1820">
    <property type="entry name" value="alpha/beta hydrolase"/>
    <property type="match status" value="1"/>
</dbReference>
<dbReference type="RefSeq" id="WP_235704503.1">
    <property type="nucleotide sequence ID" value="NZ_JAKGBZ010000020.1"/>
</dbReference>
<evidence type="ECO:0000259" key="1">
    <source>
        <dbReference type="Pfam" id="PF01738"/>
    </source>
</evidence>
<dbReference type="Proteomes" id="UP001521209">
    <property type="component" value="Unassembled WGS sequence"/>
</dbReference>
<evidence type="ECO:0000313" key="3">
    <source>
        <dbReference type="Proteomes" id="UP001521209"/>
    </source>
</evidence>
<dbReference type="SUPFAM" id="SSF53474">
    <property type="entry name" value="alpha/beta-Hydrolases"/>
    <property type="match status" value="1"/>
</dbReference>
<dbReference type="Pfam" id="PF01738">
    <property type="entry name" value="DLH"/>
    <property type="match status" value="1"/>
</dbReference>
<accession>A0ABS9DX29</accession>
<comment type="caution">
    <text evidence="2">The sequence shown here is derived from an EMBL/GenBank/DDBJ whole genome shotgun (WGS) entry which is preliminary data.</text>
</comment>
<dbReference type="PANTHER" id="PTHR46623:SF6">
    <property type="entry name" value="ALPHA_BETA-HYDROLASES SUPERFAMILY PROTEIN"/>
    <property type="match status" value="1"/>
</dbReference>
<dbReference type="InterPro" id="IPR029058">
    <property type="entry name" value="AB_hydrolase_fold"/>
</dbReference>
<protein>
    <submittedName>
        <fullName evidence="2">Dienelactone hydrolase family protein</fullName>
    </submittedName>
</protein>
<keyword evidence="2" id="KW-0378">Hydrolase</keyword>
<dbReference type="PANTHER" id="PTHR46623">
    <property type="entry name" value="CARBOXYMETHYLENEBUTENOLIDASE-RELATED"/>
    <property type="match status" value="1"/>
</dbReference>
<sequence length="240" mass="25686">MTDKITTTTGSIEIEAADGSGSFKAYTVTPSTKPTGAVVVIQEIFGVNDALRATCQEIGEMGYIAVAPDLFWRQEPGVDITDKSEAEWKQAFALMNGFDQDKGIDDLKSTLVAARKMPGCNGRAGTVGFCLGGRLAVMMATRSDADINISYYGVMLDKLVPEFGNIRHPLLVHIAEQDEFSSETVRNAVLAGAKGNPHIVTHIYPGVPHAFARVNGVHYDRRAATIANGRTAEALVSVLG</sequence>
<organism evidence="2 3">
    <name type="scientific">Acidiphilium iwatense</name>
    <dbReference type="NCBI Taxonomy" id="768198"/>
    <lineage>
        <taxon>Bacteria</taxon>
        <taxon>Pseudomonadati</taxon>
        <taxon>Pseudomonadota</taxon>
        <taxon>Alphaproteobacteria</taxon>
        <taxon>Acetobacterales</taxon>
        <taxon>Acidocellaceae</taxon>
        <taxon>Acidiphilium</taxon>
    </lineage>
</organism>
<dbReference type="InterPro" id="IPR002925">
    <property type="entry name" value="Dienelactn_hydro"/>
</dbReference>
<dbReference type="GO" id="GO:0016787">
    <property type="term" value="F:hydrolase activity"/>
    <property type="evidence" value="ECO:0007669"/>
    <property type="project" value="UniProtKB-KW"/>
</dbReference>